<name>A0AAV9V871_9PEZI</name>
<dbReference type="EMBL" id="JAVHNQ010000002">
    <property type="protein sequence ID" value="KAK6354927.1"/>
    <property type="molecule type" value="Genomic_DNA"/>
</dbReference>
<dbReference type="Proteomes" id="UP001375240">
    <property type="component" value="Unassembled WGS sequence"/>
</dbReference>
<dbReference type="AlphaFoldDB" id="A0AAV9V871"/>
<accession>A0AAV9V871</accession>
<comment type="caution">
    <text evidence="1">The sequence shown here is derived from an EMBL/GenBank/DDBJ whole genome shotgun (WGS) entry which is preliminary data.</text>
</comment>
<gene>
    <name evidence="1" type="ORF">TWF696_004056</name>
</gene>
<sequence>MSDKDRDQADKNAKLLECYSLQMRRTFTAEALLEIGTNNIVDVLSDVGVSTYFHISFKEDIIPGIPPQSSWGERYKVLRKFGVTDEKIEDLERLRQEWVSAFHLTEDQEHLYLMQYKVESQLLDIASGATDIQSSTTFTDVPPKTRFYKDSDEALPRPPPVVLHRRVGAGGSRKQALTPDKELWFPTALEFRSWLLESPTKLRGFGDETFFDDDNLGGNAYLRRVGSHIEVAAMYHGVNLGRYKKMLWHGGFERLLSRPQGDLSPESALYFSNDPMYALAWAVLKATSGTHLNTPFERLTGIVIMVNFSPKAETMDGISAVRPEVAEEYMMKSSSTDVSETEWYGWDGIDVGKMIVGPFFQHHLAELEGITSKKSLGTKGKLGVQWSSRAHEYLEDIDSLRQIAVLDREGQDWLDKSDFKVCFVGMGSKVEEGTSKAKAHSAEKTAAEQYTAQTTPTFFEL</sequence>
<evidence type="ECO:0000313" key="1">
    <source>
        <dbReference type="EMBL" id="KAK6354927.1"/>
    </source>
</evidence>
<keyword evidence="2" id="KW-1185">Reference proteome</keyword>
<proteinExistence type="predicted"/>
<organism evidence="1 2">
    <name type="scientific">Orbilia brochopaga</name>
    <dbReference type="NCBI Taxonomy" id="3140254"/>
    <lineage>
        <taxon>Eukaryota</taxon>
        <taxon>Fungi</taxon>
        <taxon>Dikarya</taxon>
        <taxon>Ascomycota</taxon>
        <taxon>Pezizomycotina</taxon>
        <taxon>Orbiliomycetes</taxon>
        <taxon>Orbiliales</taxon>
        <taxon>Orbiliaceae</taxon>
        <taxon>Orbilia</taxon>
    </lineage>
</organism>
<reference evidence="1 2" key="1">
    <citation type="submission" date="2019-10" db="EMBL/GenBank/DDBJ databases">
        <authorList>
            <person name="Palmer J.M."/>
        </authorList>
    </citation>
    <scope>NUCLEOTIDE SEQUENCE [LARGE SCALE GENOMIC DNA]</scope>
    <source>
        <strain evidence="1 2">TWF696</strain>
    </source>
</reference>
<evidence type="ECO:0000313" key="2">
    <source>
        <dbReference type="Proteomes" id="UP001375240"/>
    </source>
</evidence>
<protein>
    <submittedName>
        <fullName evidence="1">Uncharacterized protein</fullName>
    </submittedName>
</protein>